<dbReference type="SUPFAM" id="SSF46785">
    <property type="entry name" value="Winged helix' DNA-binding domain"/>
    <property type="match status" value="1"/>
</dbReference>
<dbReference type="Gene3D" id="2.60.120.10">
    <property type="entry name" value="Jelly Rolls"/>
    <property type="match status" value="1"/>
</dbReference>
<gene>
    <name evidence="4" type="ORF">GGQ22_00305</name>
</gene>
<dbReference type="PROSITE" id="PS51063">
    <property type="entry name" value="HTH_CRP_2"/>
    <property type="match status" value="1"/>
</dbReference>
<dbReference type="EMBL" id="WLCI01000002">
    <property type="protein sequence ID" value="MTB93511.1"/>
    <property type="molecule type" value="Genomic_DNA"/>
</dbReference>
<evidence type="ECO:0000256" key="2">
    <source>
        <dbReference type="ARBA" id="ARBA00023125"/>
    </source>
</evidence>
<dbReference type="InterPro" id="IPR014710">
    <property type="entry name" value="RmlC-like_jellyroll"/>
</dbReference>
<dbReference type="Pfam" id="PF13545">
    <property type="entry name" value="HTH_Crp_2"/>
    <property type="match status" value="1"/>
</dbReference>
<dbReference type="Gene3D" id="1.10.10.10">
    <property type="entry name" value="Winged helix-like DNA-binding domain superfamily/Winged helix DNA-binding domain"/>
    <property type="match status" value="1"/>
</dbReference>
<dbReference type="InterPro" id="IPR012318">
    <property type="entry name" value="HTH_CRP"/>
</dbReference>
<proteinExistence type="predicted"/>
<dbReference type="SMART" id="SM00419">
    <property type="entry name" value="HTH_CRP"/>
    <property type="match status" value="1"/>
</dbReference>
<evidence type="ECO:0000313" key="5">
    <source>
        <dbReference type="Proteomes" id="UP000433406"/>
    </source>
</evidence>
<keyword evidence="3" id="KW-0804">Transcription</keyword>
<dbReference type="GO" id="GO:0003677">
    <property type="term" value="F:DNA binding"/>
    <property type="evidence" value="ECO:0007669"/>
    <property type="project" value="UniProtKB-KW"/>
</dbReference>
<accession>A0A6I3IXZ5</accession>
<sequence length="235" mass="25992">MVLVIERFHSARPAPSAPGHLLDLDDPVLREVLAAFETRRLDPNERLFEQGEPGRSLCLVQEGSLKLTRTTAAGRANLLAVLGPGDTVGEMSLLDGNERHGTVTALAPSVVLELSQARFDRWLLEQPAAAPLLLQHLSRRLRTSNDVIADLVFADVPTRVARLVLKLADQLGARDERDIVVVEHQLTQEELAQLVGAARETVNKALSNFARRGWLELGRRSLTVLDVDRLRRFAL</sequence>
<dbReference type="RefSeq" id="WP_154613408.1">
    <property type="nucleotide sequence ID" value="NZ_CP053660.1"/>
</dbReference>
<dbReference type="Pfam" id="PF00027">
    <property type="entry name" value="cNMP_binding"/>
    <property type="match status" value="1"/>
</dbReference>
<dbReference type="InterPro" id="IPR000595">
    <property type="entry name" value="cNMP-bd_dom"/>
</dbReference>
<dbReference type="GO" id="GO:0005829">
    <property type="term" value="C:cytosol"/>
    <property type="evidence" value="ECO:0007669"/>
    <property type="project" value="TreeGrafter"/>
</dbReference>
<evidence type="ECO:0000256" key="3">
    <source>
        <dbReference type="ARBA" id="ARBA00023163"/>
    </source>
</evidence>
<name>A0A6I3IXZ5_9ACTN</name>
<dbReference type="PANTHER" id="PTHR24567:SF74">
    <property type="entry name" value="HTH-TYPE TRANSCRIPTIONAL REGULATOR ARCR"/>
    <property type="match status" value="1"/>
</dbReference>
<dbReference type="PROSITE" id="PS50042">
    <property type="entry name" value="CNMP_BINDING_3"/>
    <property type="match status" value="1"/>
</dbReference>
<dbReference type="CDD" id="cd00038">
    <property type="entry name" value="CAP_ED"/>
    <property type="match status" value="1"/>
</dbReference>
<keyword evidence="2" id="KW-0238">DNA-binding</keyword>
<dbReference type="InterPro" id="IPR050397">
    <property type="entry name" value="Env_Response_Regulators"/>
</dbReference>
<dbReference type="FunFam" id="1.10.10.10:FF:000019">
    <property type="entry name" value="Crp/Fnr family transcriptional regulator"/>
    <property type="match status" value="1"/>
</dbReference>
<dbReference type="InterPro" id="IPR036390">
    <property type="entry name" value="WH_DNA-bd_sf"/>
</dbReference>
<keyword evidence="5" id="KW-1185">Reference proteome</keyword>
<reference evidence="4 5" key="1">
    <citation type="submission" date="2019-10" db="EMBL/GenBank/DDBJ databases">
        <title>Nocardioides novel species isolated from the excrement of Marmot.</title>
        <authorList>
            <person name="Zhang G."/>
        </authorList>
    </citation>
    <scope>NUCLEOTIDE SEQUENCE [LARGE SCALE GENOMIC DNA]</scope>
    <source>
        <strain evidence="5">zg-579</strain>
    </source>
</reference>
<dbReference type="InterPro" id="IPR036388">
    <property type="entry name" value="WH-like_DNA-bd_sf"/>
</dbReference>
<keyword evidence="1" id="KW-0805">Transcription regulation</keyword>
<evidence type="ECO:0000256" key="1">
    <source>
        <dbReference type="ARBA" id="ARBA00023015"/>
    </source>
</evidence>
<dbReference type="AlphaFoldDB" id="A0A6I3IXZ5"/>
<organism evidence="4 5">
    <name type="scientific">Nocardioides marmotae</name>
    <dbReference type="NCBI Taxonomy" id="2663857"/>
    <lineage>
        <taxon>Bacteria</taxon>
        <taxon>Bacillati</taxon>
        <taxon>Actinomycetota</taxon>
        <taxon>Actinomycetes</taxon>
        <taxon>Propionibacteriales</taxon>
        <taxon>Nocardioidaceae</taxon>
        <taxon>Nocardioides</taxon>
    </lineage>
</organism>
<dbReference type="Proteomes" id="UP000433406">
    <property type="component" value="Unassembled WGS sequence"/>
</dbReference>
<dbReference type="SMART" id="SM00100">
    <property type="entry name" value="cNMP"/>
    <property type="match status" value="1"/>
</dbReference>
<dbReference type="InterPro" id="IPR018490">
    <property type="entry name" value="cNMP-bd_dom_sf"/>
</dbReference>
<dbReference type="SUPFAM" id="SSF51206">
    <property type="entry name" value="cAMP-binding domain-like"/>
    <property type="match status" value="1"/>
</dbReference>
<protein>
    <submittedName>
        <fullName evidence="4">Cyclic nucleotide-binding domain-containing protein</fullName>
    </submittedName>
</protein>
<comment type="caution">
    <text evidence="4">The sequence shown here is derived from an EMBL/GenBank/DDBJ whole genome shotgun (WGS) entry which is preliminary data.</text>
</comment>
<dbReference type="GO" id="GO:0003700">
    <property type="term" value="F:DNA-binding transcription factor activity"/>
    <property type="evidence" value="ECO:0007669"/>
    <property type="project" value="TreeGrafter"/>
</dbReference>
<evidence type="ECO:0000313" key="4">
    <source>
        <dbReference type="EMBL" id="MTB93511.1"/>
    </source>
</evidence>
<dbReference type="PANTHER" id="PTHR24567">
    <property type="entry name" value="CRP FAMILY TRANSCRIPTIONAL REGULATORY PROTEIN"/>
    <property type="match status" value="1"/>
</dbReference>